<proteinExistence type="predicted"/>
<keyword evidence="1" id="KW-1133">Transmembrane helix</keyword>
<dbReference type="RefSeq" id="WP_183648031.1">
    <property type="nucleotide sequence ID" value="NZ_JACIBV010000001.1"/>
</dbReference>
<comment type="caution">
    <text evidence="2">The sequence shown here is derived from an EMBL/GenBank/DDBJ whole genome shotgun (WGS) entry which is preliminary data.</text>
</comment>
<protein>
    <submittedName>
        <fullName evidence="2">Uncharacterized protein</fullName>
    </submittedName>
</protein>
<evidence type="ECO:0000313" key="3">
    <source>
        <dbReference type="Proteomes" id="UP000579945"/>
    </source>
</evidence>
<dbReference type="Proteomes" id="UP000579945">
    <property type="component" value="Unassembled WGS sequence"/>
</dbReference>
<dbReference type="AlphaFoldDB" id="A0A7W5V9L4"/>
<name>A0A7W5V9L4_9ACTN</name>
<dbReference type="EMBL" id="JACIBV010000001">
    <property type="protein sequence ID" value="MBB3727450.1"/>
    <property type="molecule type" value="Genomic_DNA"/>
</dbReference>
<evidence type="ECO:0000256" key="1">
    <source>
        <dbReference type="SAM" id="Phobius"/>
    </source>
</evidence>
<keyword evidence="3" id="KW-1185">Reference proteome</keyword>
<sequence length="115" mass="11997">MTTASPSLAPIGRPTPLAVTVSSWAVPVMVLGQFAMLAIVPVAIAMVGALRHGHDRAVRWAAALLAVSYAVPLVIWLTRPDGAPSLSKDMHPGFVAVIVAASAVLIGSILRARRR</sequence>
<evidence type="ECO:0000313" key="2">
    <source>
        <dbReference type="EMBL" id="MBB3727450.1"/>
    </source>
</evidence>
<feature type="transmembrane region" description="Helical" evidence="1">
    <location>
        <begin position="57"/>
        <end position="78"/>
    </location>
</feature>
<feature type="transmembrane region" description="Helical" evidence="1">
    <location>
        <begin position="24"/>
        <end position="50"/>
    </location>
</feature>
<feature type="transmembrane region" description="Helical" evidence="1">
    <location>
        <begin position="90"/>
        <end position="110"/>
    </location>
</feature>
<organism evidence="2 3">
    <name type="scientific">Nonomuraea dietziae</name>
    <dbReference type="NCBI Taxonomy" id="65515"/>
    <lineage>
        <taxon>Bacteria</taxon>
        <taxon>Bacillati</taxon>
        <taxon>Actinomycetota</taxon>
        <taxon>Actinomycetes</taxon>
        <taxon>Streptosporangiales</taxon>
        <taxon>Streptosporangiaceae</taxon>
        <taxon>Nonomuraea</taxon>
    </lineage>
</organism>
<dbReference type="GeneID" id="95389747"/>
<keyword evidence="1" id="KW-0472">Membrane</keyword>
<reference evidence="2 3" key="1">
    <citation type="submission" date="2020-08" db="EMBL/GenBank/DDBJ databases">
        <title>Sequencing the genomes of 1000 actinobacteria strains.</title>
        <authorList>
            <person name="Klenk H.-P."/>
        </authorList>
    </citation>
    <scope>NUCLEOTIDE SEQUENCE [LARGE SCALE GENOMIC DNA]</scope>
    <source>
        <strain evidence="2 3">DSM 44320</strain>
    </source>
</reference>
<gene>
    <name evidence="2" type="ORF">FHR33_003310</name>
</gene>
<accession>A0A7W5V9L4</accession>
<keyword evidence="1" id="KW-0812">Transmembrane</keyword>